<proteinExistence type="predicted"/>
<comment type="caution">
    <text evidence="1">The sequence shown here is derived from an EMBL/GenBank/DDBJ whole genome shotgun (WGS) entry which is preliminary data.</text>
</comment>
<organism evidence="1">
    <name type="scientific">Sesamum radiatum</name>
    <name type="common">Black benniseed</name>
    <dbReference type="NCBI Taxonomy" id="300843"/>
    <lineage>
        <taxon>Eukaryota</taxon>
        <taxon>Viridiplantae</taxon>
        <taxon>Streptophyta</taxon>
        <taxon>Embryophyta</taxon>
        <taxon>Tracheophyta</taxon>
        <taxon>Spermatophyta</taxon>
        <taxon>Magnoliopsida</taxon>
        <taxon>eudicotyledons</taxon>
        <taxon>Gunneridae</taxon>
        <taxon>Pentapetalae</taxon>
        <taxon>asterids</taxon>
        <taxon>lamiids</taxon>
        <taxon>Lamiales</taxon>
        <taxon>Pedaliaceae</taxon>
        <taxon>Sesamum</taxon>
    </lineage>
</organism>
<name>A0AAW2IP81_SESRA</name>
<dbReference type="EMBL" id="JACGWJ010001275">
    <property type="protein sequence ID" value="KAL0283478.1"/>
    <property type="molecule type" value="Genomic_DNA"/>
</dbReference>
<dbReference type="AlphaFoldDB" id="A0AAW2IP81"/>
<reference evidence="1" key="1">
    <citation type="submission" date="2020-06" db="EMBL/GenBank/DDBJ databases">
        <authorList>
            <person name="Li T."/>
            <person name="Hu X."/>
            <person name="Zhang T."/>
            <person name="Song X."/>
            <person name="Zhang H."/>
            <person name="Dai N."/>
            <person name="Sheng W."/>
            <person name="Hou X."/>
            <person name="Wei L."/>
        </authorList>
    </citation>
    <scope>NUCLEOTIDE SEQUENCE</scope>
    <source>
        <strain evidence="1">G02</strain>
        <tissue evidence="1">Leaf</tissue>
    </source>
</reference>
<gene>
    <name evidence="1" type="ORF">Sradi_7226800</name>
</gene>
<reference evidence="1" key="2">
    <citation type="journal article" date="2024" name="Plant">
        <title>Genomic evolution and insights into agronomic trait innovations of Sesamum species.</title>
        <authorList>
            <person name="Miao H."/>
            <person name="Wang L."/>
            <person name="Qu L."/>
            <person name="Liu H."/>
            <person name="Sun Y."/>
            <person name="Le M."/>
            <person name="Wang Q."/>
            <person name="Wei S."/>
            <person name="Zheng Y."/>
            <person name="Lin W."/>
            <person name="Duan Y."/>
            <person name="Cao H."/>
            <person name="Xiong S."/>
            <person name="Wang X."/>
            <person name="Wei L."/>
            <person name="Li C."/>
            <person name="Ma Q."/>
            <person name="Ju M."/>
            <person name="Zhao R."/>
            <person name="Li G."/>
            <person name="Mu C."/>
            <person name="Tian Q."/>
            <person name="Mei H."/>
            <person name="Zhang T."/>
            <person name="Gao T."/>
            <person name="Zhang H."/>
        </authorList>
    </citation>
    <scope>NUCLEOTIDE SEQUENCE</scope>
    <source>
        <strain evidence="1">G02</strain>
    </source>
</reference>
<protein>
    <submittedName>
        <fullName evidence="1">Uncharacterized protein</fullName>
    </submittedName>
</protein>
<accession>A0AAW2IP81</accession>
<evidence type="ECO:0000313" key="1">
    <source>
        <dbReference type="EMBL" id="KAL0283478.1"/>
    </source>
</evidence>
<sequence length="145" mass="14777">MPLPAATTRSPGGTLCEAPLYVLLKHPSRRRSDPWGFVWGVGWPLGRWVLWALGCGQGRPGGVGCCVGCSRAATTRSTGRILCEASLDVARGTPAPASRLAEGSFLGVGCLGVGFGRWVLGVGCAAGSPPGVGSTTRPLCESPDG</sequence>